<evidence type="ECO:0000256" key="1">
    <source>
        <dbReference type="SAM" id="MobiDB-lite"/>
    </source>
</evidence>
<dbReference type="AlphaFoldDB" id="A0A060ICW1"/>
<geneLocation type="plasmid" evidence="2 3">
    <name>pRetIE4771e</name>
</geneLocation>
<dbReference type="OrthoDB" id="8277605at2"/>
<organism evidence="2 3">
    <name type="scientific">Rhizobium etli bv. mimosae str. IE4771</name>
    <dbReference type="NCBI Taxonomy" id="1432050"/>
    <lineage>
        <taxon>Bacteria</taxon>
        <taxon>Pseudomonadati</taxon>
        <taxon>Pseudomonadota</taxon>
        <taxon>Alphaproteobacteria</taxon>
        <taxon>Hyphomicrobiales</taxon>
        <taxon>Rhizobiaceae</taxon>
        <taxon>Rhizobium/Agrobacterium group</taxon>
        <taxon>Rhizobium</taxon>
    </lineage>
</organism>
<keyword evidence="2" id="KW-0614">Plasmid</keyword>
<protein>
    <submittedName>
        <fullName evidence="2">Type IV secretion system protein VirB1</fullName>
    </submittedName>
</protein>
<dbReference type="Proteomes" id="UP000027180">
    <property type="component" value="Plasmid pRetIE4771e"/>
</dbReference>
<sequence>MAAFVDMAQSCAPMVQVETLAGVVSLESRFQPFAIRINSGPPLAAQPTTKAEGIELTTSLIVDGRDIQLGLGGLGVEELRKLKLSISDAFDPCLNLKATAQLLDGYYRLALREGASAVQAQKVMLQSYYGRDNPFVGAMVRYDVQVRDEAKRLLPGLASLTIAVAPGQADPGAQREEQGARPLQTQNSTTAEALSWDVFSAGRRASVLVFQNDRSEPNE</sequence>
<name>A0A060ICW1_RHIET</name>
<evidence type="ECO:0000313" key="2">
    <source>
        <dbReference type="EMBL" id="AIC31474.1"/>
    </source>
</evidence>
<accession>A0A060ICW1</accession>
<proteinExistence type="predicted"/>
<gene>
    <name evidence="2" type="primary">virB1</name>
    <name evidence="2" type="ORF">IE4771_PE00249</name>
</gene>
<evidence type="ECO:0000313" key="3">
    <source>
        <dbReference type="Proteomes" id="UP000027180"/>
    </source>
</evidence>
<feature type="region of interest" description="Disordered" evidence="1">
    <location>
        <begin position="168"/>
        <end position="189"/>
    </location>
</feature>
<dbReference type="HOGENOM" id="CLU_076837_0_0_5"/>
<reference evidence="2 3" key="1">
    <citation type="submission" date="2013-12" db="EMBL/GenBank/DDBJ databases">
        <title>Complete genome sequence of Rhizobium etli bv. mimosae IE4771.</title>
        <authorList>
            <person name="Bustos P."/>
            <person name="Santamaria R.I."/>
            <person name="Lozano L."/>
            <person name="Ormeno-Orrillo E."/>
            <person name="Rogel M.A."/>
            <person name="Romero D."/>
            <person name="Cevallos M.A."/>
            <person name="Martinez-Romero E."/>
            <person name="Gonzalez V."/>
        </authorList>
    </citation>
    <scope>NUCLEOTIDE SEQUENCE [LARGE SCALE GENOMIC DNA]</scope>
    <source>
        <strain evidence="2 3">IE4771</strain>
        <plasmid evidence="3">Plasmid pRetIE4771e</plasmid>
    </source>
</reference>
<dbReference type="RefSeq" id="WP_040142796.1">
    <property type="nucleotide sequence ID" value="NZ_CP006991.1"/>
</dbReference>
<dbReference type="EMBL" id="CP006991">
    <property type="protein sequence ID" value="AIC31474.1"/>
    <property type="molecule type" value="Genomic_DNA"/>
</dbReference>
<dbReference type="KEGG" id="rei:IE4771_PE00249"/>